<name>A0A0F9G1P4_9ZZZZ</name>
<dbReference type="NCBIfam" id="TIGR02595">
    <property type="entry name" value="PEP_CTERM"/>
    <property type="match status" value="1"/>
</dbReference>
<accession>A0A0F9G1P4</accession>
<protein>
    <recommendedName>
        <fullName evidence="1">Ice-binding protein C-terminal domain-containing protein</fullName>
    </recommendedName>
</protein>
<proteinExistence type="predicted"/>
<reference evidence="2" key="1">
    <citation type="journal article" date="2015" name="Nature">
        <title>Complex archaea that bridge the gap between prokaryotes and eukaryotes.</title>
        <authorList>
            <person name="Spang A."/>
            <person name="Saw J.H."/>
            <person name="Jorgensen S.L."/>
            <person name="Zaremba-Niedzwiedzka K."/>
            <person name="Martijn J."/>
            <person name="Lind A.E."/>
            <person name="van Eijk R."/>
            <person name="Schleper C."/>
            <person name="Guy L."/>
            <person name="Ettema T.J."/>
        </authorList>
    </citation>
    <scope>NUCLEOTIDE SEQUENCE</scope>
</reference>
<dbReference type="InterPro" id="IPR017756">
    <property type="entry name" value="TM_Gly-Cys-Arg_CS"/>
</dbReference>
<comment type="caution">
    <text evidence="2">The sequence shown here is derived from an EMBL/GenBank/DDBJ whole genome shotgun (WGS) entry which is preliminary data.</text>
</comment>
<dbReference type="AlphaFoldDB" id="A0A0F9G1P4"/>
<dbReference type="InterPro" id="IPR013424">
    <property type="entry name" value="Ice-binding_C"/>
</dbReference>
<dbReference type="EMBL" id="LAZR01019411">
    <property type="protein sequence ID" value="KKL92639.1"/>
    <property type="molecule type" value="Genomic_DNA"/>
</dbReference>
<feature type="domain" description="Ice-binding protein C-terminal" evidence="1">
    <location>
        <begin position="196"/>
        <end position="217"/>
    </location>
</feature>
<dbReference type="NCBIfam" id="TIGR03382">
    <property type="entry name" value="GC_trans_RRR"/>
    <property type="match status" value="1"/>
</dbReference>
<sequence length="217" mass="23604">MKWTILLLLAVAGTARASVVYVDLDPDQTAYTVENPLPWPSTPRIAVPTTVTVDGQDFQFRHSGVQHGPGMWYPGQVYVDGSAAFYGASIWGPGPYPLKPFVTEFAYEEPIDGSAAYRSFAKLFYNGGGDMGEVAVLPWVGVRGYMGIRLGPEPYRYGWMQISVSNDIYPDGGVVTIYDYAYETVPGRAIGAGMLTPEPGTLALLALGLGVVVRRRR</sequence>
<evidence type="ECO:0000313" key="2">
    <source>
        <dbReference type="EMBL" id="KKL92639.1"/>
    </source>
</evidence>
<organism evidence="2">
    <name type="scientific">marine sediment metagenome</name>
    <dbReference type="NCBI Taxonomy" id="412755"/>
    <lineage>
        <taxon>unclassified sequences</taxon>
        <taxon>metagenomes</taxon>
        <taxon>ecological metagenomes</taxon>
    </lineage>
</organism>
<dbReference type="Pfam" id="PF07589">
    <property type="entry name" value="PEP-CTERM"/>
    <property type="match status" value="1"/>
</dbReference>
<gene>
    <name evidence="2" type="ORF">LCGC14_1882700</name>
</gene>
<evidence type="ECO:0000259" key="1">
    <source>
        <dbReference type="Pfam" id="PF07589"/>
    </source>
</evidence>